<proteinExistence type="inferred from homology"/>
<dbReference type="InterPro" id="IPR050920">
    <property type="entry name" value="Nematode_rcpt-like_delta"/>
</dbReference>
<reference evidence="7" key="1">
    <citation type="journal article" date="2008" name="Nat. Genet.">
        <title>The Pristionchus pacificus genome provides a unique perspective on nematode lifestyle and parasitism.</title>
        <authorList>
            <person name="Dieterich C."/>
            <person name="Clifton S.W."/>
            <person name="Schuster L.N."/>
            <person name="Chinwalla A."/>
            <person name="Delehaunty K."/>
            <person name="Dinkelacker I."/>
            <person name="Fulton L."/>
            <person name="Fulton R."/>
            <person name="Godfrey J."/>
            <person name="Minx P."/>
            <person name="Mitreva M."/>
            <person name="Roeseler W."/>
            <person name="Tian H."/>
            <person name="Witte H."/>
            <person name="Yang S.P."/>
            <person name="Wilson R.K."/>
            <person name="Sommer R.J."/>
        </authorList>
    </citation>
    <scope>NUCLEOTIDE SEQUENCE [LARGE SCALE GENOMIC DNA]</scope>
    <source>
        <strain evidence="7">PS312</strain>
    </source>
</reference>
<comment type="subcellular location">
    <subcellularLocation>
        <location evidence="1">Membrane</location>
        <topology evidence="1">Multi-pass membrane protein</topology>
    </subcellularLocation>
</comment>
<dbReference type="Proteomes" id="UP000005239">
    <property type="component" value="Unassembled WGS sequence"/>
</dbReference>
<evidence type="ECO:0000256" key="2">
    <source>
        <dbReference type="ARBA" id="ARBA00009166"/>
    </source>
</evidence>
<keyword evidence="5" id="KW-0472">Membrane</keyword>
<dbReference type="Pfam" id="PF10317">
    <property type="entry name" value="7TM_GPCR_Srd"/>
    <property type="match status" value="1"/>
</dbReference>
<evidence type="ECO:0000256" key="1">
    <source>
        <dbReference type="ARBA" id="ARBA00004141"/>
    </source>
</evidence>
<comment type="similarity">
    <text evidence="2">Belongs to the nematode receptor-like protein srd family.</text>
</comment>
<protein>
    <submittedName>
        <fullName evidence="6">G protein-coupled receptor</fullName>
    </submittedName>
</protein>
<gene>
    <name evidence="6" type="primary">WBGene00279963</name>
</gene>
<accession>A0A2A6CM35</accession>
<evidence type="ECO:0000256" key="5">
    <source>
        <dbReference type="ARBA" id="ARBA00023136"/>
    </source>
</evidence>
<dbReference type="GO" id="GO:0016020">
    <property type="term" value="C:membrane"/>
    <property type="evidence" value="ECO:0007669"/>
    <property type="project" value="UniProtKB-SubCell"/>
</dbReference>
<keyword evidence="3" id="KW-0812">Transmembrane</keyword>
<evidence type="ECO:0000313" key="6">
    <source>
        <dbReference type="EnsemblMetazoa" id="PPA41594.1"/>
    </source>
</evidence>
<dbReference type="AlphaFoldDB" id="A0A2A6CM35"/>
<dbReference type="InterPro" id="IPR019421">
    <property type="entry name" value="7TM_GPCR_serpentine_rcpt_Srd"/>
</dbReference>
<evidence type="ECO:0000256" key="4">
    <source>
        <dbReference type="ARBA" id="ARBA00022989"/>
    </source>
</evidence>
<dbReference type="PANTHER" id="PTHR22945">
    <property type="entry name" value="SERPENTINE RECEPTOR, CLASS D DELTA"/>
    <property type="match status" value="1"/>
</dbReference>
<keyword evidence="7" id="KW-1185">Reference proteome</keyword>
<sequence>INAAVLLVIALRTPRSLKDYSIILLYTTLNDLSAMLLHLSLNPRLFVTDSVIAHMTNGACQTVSQLCCQILFELFHYTFMNAISLIGISIWYRKRTLHRKGSAGWCKLQFLIIASFAVHLPHMVVYFTAMAPSEQLASVFAKIYGHDPDDYLIFGFILDYSPSVLYTIFHFLIFPSIVYPYIFFTRRAVLAALAARENMMSSKTRETHHSFILVSCVTTPNVLSIHAVMPSCTLFGYILLFFQMTNYYHSIEVETIIYTDDSTVRRMEPIGCYY</sequence>
<dbReference type="PANTHER" id="PTHR22945:SF40">
    <property type="entry name" value="SERPENTINE RECEPTOR, CLASS D (DELTA)-RELATED"/>
    <property type="match status" value="1"/>
</dbReference>
<evidence type="ECO:0000313" key="7">
    <source>
        <dbReference type="Proteomes" id="UP000005239"/>
    </source>
</evidence>
<keyword evidence="4" id="KW-1133">Transmembrane helix</keyword>
<accession>A0A8R1UVW1</accession>
<reference evidence="6" key="2">
    <citation type="submission" date="2022-06" db="UniProtKB">
        <authorList>
            <consortium name="EnsemblMetazoa"/>
        </authorList>
    </citation>
    <scope>IDENTIFICATION</scope>
    <source>
        <strain evidence="6">PS312</strain>
    </source>
</reference>
<name>A0A2A6CM35_PRIPA</name>
<dbReference type="EnsemblMetazoa" id="PPA41594.1">
    <property type="protein sequence ID" value="PPA41594.1"/>
    <property type="gene ID" value="WBGene00279963"/>
</dbReference>
<evidence type="ECO:0000256" key="3">
    <source>
        <dbReference type="ARBA" id="ARBA00022692"/>
    </source>
</evidence>
<organism evidence="6 7">
    <name type="scientific">Pristionchus pacificus</name>
    <name type="common">Parasitic nematode worm</name>
    <dbReference type="NCBI Taxonomy" id="54126"/>
    <lineage>
        <taxon>Eukaryota</taxon>
        <taxon>Metazoa</taxon>
        <taxon>Ecdysozoa</taxon>
        <taxon>Nematoda</taxon>
        <taxon>Chromadorea</taxon>
        <taxon>Rhabditida</taxon>
        <taxon>Rhabditina</taxon>
        <taxon>Diplogasteromorpha</taxon>
        <taxon>Diplogasteroidea</taxon>
        <taxon>Neodiplogasteridae</taxon>
        <taxon>Pristionchus</taxon>
    </lineage>
</organism>